<evidence type="ECO:0000313" key="2">
    <source>
        <dbReference type="EMBL" id="KAJ3831038.1"/>
    </source>
</evidence>
<feature type="compositionally biased region" description="Basic and acidic residues" evidence="1">
    <location>
        <begin position="21"/>
        <end position="56"/>
    </location>
</feature>
<dbReference type="Proteomes" id="UP001163846">
    <property type="component" value="Unassembled WGS sequence"/>
</dbReference>
<gene>
    <name evidence="2" type="ORF">F5878DRAFT_668012</name>
</gene>
<feature type="compositionally biased region" description="Polar residues" evidence="1">
    <location>
        <begin position="9"/>
        <end position="18"/>
    </location>
</feature>
<evidence type="ECO:0000313" key="3">
    <source>
        <dbReference type="Proteomes" id="UP001163846"/>
    </source>
</evidence>
<feature type="region of interest" description="Disordered" evidence="1">
    <location>
        <begin position="1"/>
        <end position="56"/>
    </location>
</feature>
<accession>A0AA38NUT6</accession>
<sequence length="56" mass="5961">MFGVVTGVVGSQQKPVTKSTKKTDAPKATEKKTDAAPAGDEKEEKKDEGLKKRTGK</sequence>
<proteinExistence type="predicted"/>
<dbReference type="AlphaFoldDB" id="A0AA38NUT6"/>
<keyword evidence="3" id="KW-1185">Reference proteome</keyword>
<protein>
    <submittedName>
        <fullName evidence="2">Uncharacterized protein</fullName>
    </submittedName>
</protein>
<reference evidence="2" key="1">
    <citation type="submission" date="2022-08" db="EMBL/GenBank/DDBJ databases">
        <authorList>
            <consortium name="DOE Joint Genome Institute"/>
            <person name="Min B."/>
            <person name="Riley R."/>
            <person name="Sierra-Patev S."/>
            <person name="Naranjo-Ortiz M."/>
            <person name="Looney B."/>
            <person name="Konkel Z."/>
            <person name="Slot J.C."/>
            <person name="Sakamoto Y."/>
            <person name="Steenwyk J.L."/>
            <person name="Rokas A."/>
            <person name="Carro J."/>
            <person name="Camarero S."/>
            <person name="Ferreira P."/>
            <person name="Molpeceres G."/>
            <person name="Ruiz-Duenas F.J."/>
            <person name="Serrano A."/>
            <person name="Henrissat B."/>
            <person name="Drula E."/>
            <person name="Hughes K.W."/>
            <person name="Mata J.L."/>
            <person name="Ishikawa N.K."/>
            <person name="Vargas-Isla R."/>
            <person name="Ushijima S."/>
            <person name="Smith C.A."/>
            <person name="Ahrendt S."/>
            <person name="Andreopoulos W."/>
            <person name="He G."/>
            <person name="Labutti K."/>
            <person name="Lipzen A."/>
            <person name="Ng V."/>
            <person name="Sandor L."/>
            <person name="Barry K."/>
            <person name="Martinez A.T."/>
            <person name="Xiao Y."/>
            <person name="Gibbons J.G."/>
            <person name="Terashima K."/>
            <person name="Hibbett D.S."/>
            <person name="Grigoriev I.V."/>
        </authorList>
    </citation>
    <scope>NUCLEOTIDE SEQUENCE</scope>
    <source>
        <strain evidence="2">TFB9207</strain>
    </source>
</reference>
<comment type="caution">
    <text evidence="2">The sequence shown here is derived from an EMBL/GenBank/DDBJ whole genome shotgun (WGS) entry which is preliminary data.</text>
</comment>
<dbReference type="EMBL" id="MU807892">
    <property type="protein sequence ID" value="KAJ3831038.1"/>
    <property type="molecule type" value="Genomic_DNA"/>
</dbReference>
<evidence type="ECO:0000256" key="1">
    <source>
        <dbReference type="SAM" id="MobiDB-lite"/>
    </source>
</evidence>
<name>A0AA38NUT6_9AGAR</name>
<organism evidence="2 3">
    <name type="scientific">Lentinula raphanica</name>
    <dbReference type="NCBI Taxonomy" id="153919"/>
    <lineage>
        <taxon>Eukaryota</taxon>
        <taxon>Fungi</taxon>
        <taxon>Dikarya</taxon>
        <taxon>Basidiomycota</taxon>
        <taxon>Agaricomycotina</taxon>
        <taxon>Agaricomycetes</taxon>
        <taxon>Agaricomycetidae</taxon>
        <taxon>Agaricales</taxon>
        <taxon>Marasmiineae</taxon>
        <taxon>Omphalotaceae</taxon>
        <taxon>Lentinula</taxon>
    </lineage>
</organism>